<accession>A0ABQ4YXI1</accession>
<evidence type="ECO:0000313" key="3">
    <source>
        <dbReference type="Proteomes" id="UP001151760"/>
    </source>
</evidence>
<gene>
    <name evidence="2" type="ORF">Tco_0748833</name>
</gene>
<protein>
    <submittedName>
        <fullName evidence="2">Uncharacterized protein</fullName>
    </submittedName>
</protein>
<reference evidence="2" key="1">
    <citation type="journal article" date="2022" name="Int. J. Mol. Sci.">
        <title>Draft Genome of Tanacetum Coccineum: Genomic Comparison of Closely Related Tanacetum-Family Plants.</title>
        <authorList>
            <person name="Yamashiro T."/>
            <person name="Shiraishi A."/>
            <person name="Nakayama K."/>
            <person name="Satake H."/>
        </authorList>
    </citation>
    <scope>NUCLEOTIDE SEQUENCE</scope>
</reference>
<keyword evidence="3" id="KW-1185">Reference proteome</keyword>
<feature type="region of interest" description="Disordered" evidence="1">
    <location>
        <begin position="1"/>
        <end position="45"/>
    </location>
</feature>
<sequence length="78" mass="7617">MSSLWSTGGGMNSEAGSGHSGDDGNGNDVAVPQHEGDSGDGGGDGGVGAAAYSAIRAFMDGDIGGLSLTVFRALRRCV</sequence>
<reference evidence="2" key="2">
    <citation type="submission" date="2022-01" db="EMBL/GenBank/DDBJ databases">
        <authorList>
            <person name="Yamashiro T."/>
            <person name="Shiraishi A."/>
            <person name="Satake H."/>
            <person name="Nakayama K."/>
        </authorList>
    </citation>
    <scope>NUCLEOTIDE SEQUENCE</scope>
</reference>
<comment type="caution">
    <text evidence="2">The sequence shown here is derived from an EMBL/GenBank/DDBJ whole genome shotgun (WGS) entry which is preliminary data.</text>
</comment>
<name>A0ABQ4YXI1_9ASTR</name>
<dbReference type="Proteomes" id="UP001151760">
    <property type="component" value="Unassembled WGS sequence"/>
</dbReference>
<organism evidence="2 3">
    <name type="scientific">Tanacetum coccineum</name>
    <dbReference type="NCBI Taxonomy" id="301880"/>
    <lineage>
        <taxon>Eukaryota</taxon>
        <taxon>Viridiplantae</taxon>
        <taxon>Streptophyta</taxon>
        <taxon>Embryophyta</taxon>
        <taxon>Tracheophyta</taxon>
        <taxon>Spermatophyta</taxon>
        <taxon>Magnoliopsida</taxon>
        <taxon>eudicotyledons</taxon>
        <taxon>Gunneridae</taxon>
        <taxon>Pentapetalae</taxon>
        <taxon>asterids</taxon>
        <taxon>campanulids</taxon>
        <taxon>Asterales</taxon>
        <taxon>Asteraceae</taxon>
        <taxon>Asteroideae</taxon>
        <taxon>Anthemideae</taxon>
        <taxon>Anthemidinae</taxon>
        <taxon>Tanacetum</taxon>
    </lineage>
</organism>
<proteinExistence type="predicted"/>
<evidence type="ECO:0000256" key="1">
    <source>
        <dbReference type="SAM" id="MobiDB-lite"/>
    </source>
</evidence>
<dbReference type="EMBL" id="BQNB010010813">
    <property type="protein sequence ID" value="GJS82292.1"/>
    <property type="molecule type" value="Genomic_DNA"/>
</dbReference>
<evidence type="ECO:0000313" key="2">
    <source>
        <dbReference type="EMBL" id="GJS82292.1"/>
    </source>
</evidence>